<dbReference type="Gene3D" id="1.10.287.380">
    <property type="entry name" value="Valyl-tRNA synthetase, C-terminal domain"/>
    <property type="match status" value="1"/>
</dbReference>
<dbReference type="AlphaFoldDB" id="A0A8J7MFL5"/>
<evidence type="ECO:0000313" key="9">
    <source>
        <dbReference type="EMBL" id="MBK1791857.1"/>
    </source>
</evidence>
<proteinExistence type="inferred from homology"/>
<dbReference type="Gene3D" id="3.40.50.300">
    <property type="entry name" value="P-loop containing nucleotide triphosphate hydrolases"/>
    <property type="match status" value="2"/>
</dbReference>
<feature type="domain" description="ABC transporter" evidence="8">
    <location>
        <begin position="326"/>
        <end position="540"/>
    </location>
</feature>
<evidence type="ECO:0000256" key="3">
    <source>
        <dbReference type="ARBA" id="ARBA00022840"/>
    </source>
</evidence>
<evidence type="ECO:0000256" key="2">
    <source>
        <dbReference type="ARBA" id="ARBA00022741"/>
    </source>
</evidence>
<dbReference type="FunFam" id="3.40.50.300:FF:000309">
    <property type="entry name" value="ABC transporter ATP-binding protein"/>
    <property type="match status" value="1"/>
</dbReference>
<gene>
    <name evidence="9" type="ORF">JIN82_11905</name>
</gene>
<evidence type="ECO:0000256" key="7">
    <source>
        <dbReference type="SAM" id="MobiDB-lite"/>
    </source>
</evidence>
<feature type="compositionally biased region" description="Basic and acidic residues" evidence="7">
    <location>
        <begin position="575"/>
        <end position="586"/>
    </location>
</feature>
<keyword evidence="10" id="KW-1185">Reference proteome</keyword>
<name>A0A8J7MFL5_9BACT</name>
<dbReference type="FunFam" id="3.40.50.300:FF:000011">
    <property type="entry name" value="Putative ABC transporter ATP-binding component"/>
    <property type="match status" value="1"/>
</dbReference>
<dbReference type="Proteomes" id="UP000624703">
    <property type="component" value="Unassembled WGS sequence"/>
</dbReference>
<dbReference type="InterPro" id="IPR003439">
    <property type="entry name" value="ABC_transporter-like_ATP-bd"/>
</dbReference>
<evidence type="ECO:0000256" key="4">
    <source>
        <dbReference type="ARBA" id="ARBA00049360"/>
    </source>
</evidence>
<keyword evidence="6" id="KW-0175">Coiled coil</keyword>
<keyword evidence="3 9" id="KW-0067">ATP-binding</keyword>
<protein>
    <submittedName>
        <fullName evidence="9">ABC-F family ATP-binding cassette domain-containing protein</fullName>
    </submittedName>
</protein>
<dbReference type="PROSITE" id="PS00211">
    <property type="entry name" value="ABC_TRANSPORTER_1"/>
    <property type="match status" value="2"/>
</dbReference>
<evidence type="ECO:0000259" key="8">
    <source>
        <dbReference type="PROSITE" id="PS50893"/>
    </source>
</evidence>
<keyword evidence="2" id="KW-0547">Nucleotide-binding</keyword>
<evidence type="ECO:0000256" key="5">
    <source>
        <dbReference type="ARBA" id="ARBA00061478"/>
    </source>
</evidence>
<dbReference type="InterPro" id="IPR037118">
    <property type="entry name" value="Val-tRNA_synth_C_sf"/>
</dbReference>
<dbReference type="PANTHER" id="PTHR42855">
    <property type="entry name" value="ABC TRANSPORTER ATP-BINDING SUBUNIT"/>
    <property type="match status" value="1"/>
</dbReference>
<dbReference type="Pfam" id="PF16326">
    <property type="entry name" value="ABC_tran_CTD"/>
    <property type="match status" value="1"/>
</dbReference>
<dbReference type="SMART" id="SM00382">
    <property type="entry name" value="AAA"/>
    <property type="match status" value="2"/>
</dbReference>
<evidence type="ECO:0000256" key="6">
    <source>
        <dbReference type="SAM" id="Coils"/>
    </source>
</evidence>
<dbReference type="PANTHER" id="PTHR42855:SF2">
    <property type="entry name" value="DRUG RESISTANCE ABC TRANSPORTER,ATP-BINDING PROTEIN"/>
    <property type="match status" value="1"/>
</dbReference>
<keyword evidence="1" id="KW-0677">Repeat</keyword>
<dbReference type="PROSITE" id="PS50893">
    <property type="entry name" value="ABC_TRANSPORTER_2"/>
    <property type="match status" value="2"/>
</dbReference>
<feature type="region of interest" description="Disordered" evidence="7">
    <location>
        <begin position="563"/>
        <end position="590"/>
    </location>
</feature>
<dbReference type="GO" id="GO:0016887">
    <property type="term" value="F:ATP hydrolysis activity"/>
    <property type="evidence" value="ECO:0007669"/>
    <property type="project" value="InterPro"/>
</dbReference>
<comment type="similarity">
    <text evidence="5">Belongs to the ABC transporter superfamily. ABCF family. Uup subfamily.</text>
</comment>
<feature type="coiled-coil region" evidence="6">
    <location>
        <begin position="255"/>
        <end position="282"/>
    </location>
</feature>
<dbReference type="InterPro" id="IPR003593">
    <property type="entry name" value="AAA+_ATPase"/>
</dbReference>
<dbReference type="GO" id="GO:0005524">
    <property type="term" value="F:ATP binding"/>
    <property type="evidence" value="ECO:0007669"/>
    <property type="project" value="UniProtKB-KW"/>
</dbReference>
<dbReference type="InterPro" id="IPR051309">
    <property type="entry name" value="ABCF_ATPase"/>
</dbReference>
<reference evidence="9" key="1">
    <citation type="submission" date="2021-01" db="EMBL/GenBank/DDBJ databases">
        <title>Modified the classification status of verrucomicrobia.</title>
        <authorList>
            <person name="Feng X."/>
        </authorList>
    </citation>
    <scope>NUCLEOTIDE SEQUENCE</scope>
    <source>
        <strain evidence="9">_KCTC 22039</strain>
    </source>
</reference>
<organism evidence="9 10">
    <name type="scientific">Persicirhabdus sediminis</name>
    <dbReference type="NCBI Taxonomy" id="454144"/>
    <lineage>
        <taxon>Bacteria</taxon>
        <taxon>Pseudomonadati</taxon>
        <taxon>Verrucomicrobiota</taxon>
        <taxon>Verrucomicrobiia</taxon>
        <taxon>Verrucomicrobiales</taxon>
        <taxon>Verrucomicrobiaceae</taxon>
        <taxon>Persicirhabdus</taxon>
    </lineage>
</organism>
<dbReference type="GO" id="GO:0003677">
    <property type="term" value="F:DNA binding"/>
    <property type="evidence" value="ECO:0007669"/>
    <property type="project" value="InterPro"/>
</dbReference>
<dbReference type="EMBL" id="JAENIM010000041">
    <property type="protein sequence ID" value="MBK1791857.1"/>
    <property type="molecule type" value="Genomic_DNA"/>
</dbReference>
<dbReference type="Pfam" id="PF00005">
    <property type="entry name" value="ABC_tran"/>
    <property type="match status" value="2"/>
</dbReference>
<dbReference type="InterPro" id="IPR017871">
    <property type="entry name" value="ABC_transporter-like_CS"/>
</dbReference>
<dbReference type="CDD" id="cd03221">
    <property type="entry name" value="ABCF_EF-3"/>
    <property type="match status" value="2"/>
</dbReference>
<evidence type="ECO:0000256" key="1">
    <source>
        <dbReference type="ARBA" id="ARBA00022737"/>
    </source>
</evidence>
<dbReference type="InterPro" id="IPR032524">
    <property type="entry name" value="ABC_tran_C"/>
</dbReference>
<dbReference type="InterPro" id="IPR027417">
    <property type="entry name" value="P-loop_NTPase"/>
</dbReference>
<evidence type="ECO:0000313" key="10">
    <source>
        <dbReference type="Proteomes" id="UP000624703"/>
    </source>
</evidence>
<dbReference type="SUPFAM" id="SSF52540">
    <property type="entry name" value="P-loop containing nucleoside triphosphate hydrolases"/>
    <property type="match status" value="2"/>
</dbReference>
<comment type="caution">
    <text evidence="9">The sequence shown here is derived from an EMBL/GenBank/DDBJ whole genome shotgun (WGS) entry which is preliminary data.</text>
</comment>
<dbReference type="Pfam" id="PF12848">
    <property type="entry name" value="ABC_tran_Xtn"/>
    <property type="match status" value="1"/>
</dbReference>
<sequence>MLSVQNLRVEFGPRVLFKDLSFTVLEKERIAFAGHNGAGKSTLMKCVAGIIEQSAGNIVKPKHCQVGYLPQEGIHISGITLWDETEGAFAEAKEMQKQIDELSESLYELDPRSAPYSDCLDKIGELELQMDHFDIGRIKPRIESVLTGLGFKRSDFERDCSEFSGGWQMRIALAKLLLQQPDVLLLDEPTNHLDITSQRWMEQYLINYPGAILIISHDLSLLDVLTTRTIAFHHGRAEEYAGNYSFYMKESVLRKEILAKQYKAQQREIEKAEQFINRFRATASKATLVQSKIKQLAKIERIELEEEDSVMNFKFPEPPLSGHMVAQLEKVDKSYGKLEIFNGFDFEVCRGEHIAIVGPNGAGKSTFCRMITGQEEPDAGVHQLGHKVAASFFSQNHADELDPDKTVEETVAEVASRENAPFVRNLLGCFLFRGDDVFKRVGVLSGGERSRVALVRMLVRPANFLILDEPTNHLDVQSQEVLQNALKDYPGAVLIVSHNRAFLDPICNKTLEFSPGREPRWYPGNVSYYIEKLELEMAQAKAAAAGGTTQPVAQLSGITAKAKAEKTATAANTGSRKEQRRLEAEKRQKRNKVLKPLQSELESVEASIAEFEAAQAKLTEHMSSPQVANDSDKMMEATHAYQNLSEKLENAFSSWGELSDKIEQLEAELD</sequence>
<dbReference type="InterPro" id="IPR032781">
    <property type="entry name" value="ABC_tran_Xtn"/>
</dbReference>
<comment type="catalytic activity">
    <reaction evidence="4">
        <text>ATP + H2O = ADP + phosphate + H(+)</text>
        <dbReference type="Rhea" id="RHEA:13065"/>
        <dbReference type="ChEBI" id="CHEBI:15377"/>
        <dbReference type="ChEBI" id="CHEBI:15378"/>
        <dbReference type="ChEBI" id="CHEBI:30616"/>
        <dbReference type="ChEBI" id="CHEBI:43474"/>
        <dbReference type="ChEBI" id="CHEBI:456216"/>
    </reaction>
</comment>
<accession>A0A8J7MFL5</accession>
<feature type="domain" description="ABC transporter" evidence="8">
    <location>
        <begin position="2"/>
        <end position="259"/>
    </location>
</feature>